<dbReference type="Pfam" id="PF13558">
    <property type="entry name" value="SbcC_Walker_B"/>
    <property type="match status" value="1"/>
</dbReference>
<feature type="coiled-coil region" evidence="1">
    <location>
        <begin position="553"/>
        <end position="605"/>
    </location>
</feature>
<dbReference type="OrthoDB" id="9795626at2"/>
<gene>
    <name evidence="2" type="ORF">EIK76_11860</name>
</gene>
<dbReference type="AlphaFoldDB" id="A0A3P3QGE8"/>
<dbReference type="GO" id="GO:0006302">
    <property type="term" value="P:double-strand break repair"/>
    <property type="evidence" value="ECO:0007669"/>
    <property type="project" value="InterPro"/>
</dbReference>
<keyword evidence="2" id="KW-0547">Nucleotide-binding</keyword>
<name>A0A3P3QGE8_9GAMM</name>
<proteinExistence type="predicted"/>
<keyword evidence="3" id="KW-1185">Reference proteome</keyword>
<feature type="coiled-coil region" evidence="1">
    <location>
        <begin position="305"/>
        <end position="431"/>
    </location>
</feature>
<feature type="coiled-coil region" evidence="1">
    <location>
        <begin position="210"/>
        <end position="278"/>
    </location>
</feature>
<dbReference type="Gene3D" id="3.40.50.300">
    <property type="entry name" value="P-loop containing nucleotide triphosphate hydrolases"/>
    <property type="match status" value="2"/>
</dbReference>
<dbReference type="Pfam" id="PF13555">
    <property type="entry name" value="AAA_29"/>
    <property type="match status" value="1"/>
</dbReference>
<dbReference type="InterPro" id="IPR027417">
    <property type="entry name" value="P-loop_NTPase"/>
</dbReference>
<dbReference type="PANTHER" id="PTHR32114">
    <property type="entry name" value="ABC TRANSPORTER ABCH.3"/>
    <property type="match status" value="1"/>
</dbReference>
<accession>A0A3P3QGE8</accession>
<dbReference type="GO" id="GO:0005524">
    <property type="term" value="F:ATP binding"/>
    <property type="evidence" value="ECO:0007669"/>
    <property type="project" value="UniProtKB-KW"/>
</dbReference>
<organism evidence="2 3">
    <name type="scientific">Rheinheimera mesophila</name>
    <dbReference type="NCBI Taxonomy" id="1547515"/>
    <lineage>
        <taxon>Bacteria</taxon>
        <taxon>Pseudomonadati</taxon>
        <taxon>Pseudomonadota</taxon>
        <taxon>Gammaproteobacteria</taxon>
        <taxon>Chromatiales</taxon>
        <taxon>Chromatiaceae</taxon>
        <taxon>Rheinheimera</taxon>
    </lineage>
</organism>
<protein>
    <submittedName>
        <fullName evidence="2">ATP-binding cassette domain-containing protein</fullName>
    </submittedName>
</protein>
<evidence type="ECO:0000313" key="3">
    <source>
        <dbReference type="Proteomes" id="UP000276260"/>
    </source>
</evidence>
<sequence>MKILSVRLQNLNSLKGEWKIDFSRPPFDQSNLFAITGPTGAGKSTLLDAICLALYHQTPRLKLLSQSSNELMTRHTSECLAEVEFQVRDQRYRAFWSQRRSRGAVDGNLQAAKVELAKADGEILTDKSNEKLRLTEQITGLDFGRFTKSMLLAQGGFAAFLNAPANERAELLEELTGTEIYGQISMQVFEQNRQHKTALELLQAKASGVVLLDLEQRQLLQQQLAQLEQQQQQLKTQQQQLAPLLAWRQQQQQAAGQLQQAQLKLQQFEQEQAMQQSALAKLQHYQQAAVLLPLYKELQQQRSAVAEAQEQQHLQASQLQQLKHQQQLQLQQAQALALQLQQQAQQQVQQLQQHSQSLTAQLAQQPFGAELTAAVAGWKPLLHQRQQIREQQNKLQAQLAKNDIQQIQQQLQQKNAELQQLEQQLQHSAALCSIELPKLQQQIQQYIRQLQTYPLLFRTAAALQQKLQQRQQEQQELQQKQHDSQQLQQQVAGLRERFKLCSDRVADKQKLVQQERLIAELSSHRARLQPGDECPLCGSTSHPAISSYQALDLSQTETELAALTAELKQVEEQGKALREQQVKLEEQQKAQHDQLQQLALDIQQQSDQWTALLQNLPETEQQQLQQASLKKALLQQCQQQTQLALEQQQQLEQQLQQRQLWQQQHQELVHQQQLLQQQLTQQQLQQQQASDALQQGQLQLTQLEQQWQQELQPFGFVLPAAEVQQQAWQQWAEQAQQWQQWQLGLQKLIPQLEKALIQQQQADGQYQSWVDKLQQAGLAQISASQSAAPLQELEQVQQRLSVLSNELQQKTGQQQQSGIQLQQLQARLTALQQQWQNQLEQQQFSSETSFLSRLLTEQQLQQLTELKDKLAAEKIRCQSQLEQAKQQMETLEKQQLTEQSLEQLQQQSSELEQQLFTVLEQAGQCRQQLNSDQQHQQQQQLLYDQIEQQQQLVQQWHKFNSLIGSADGAKFRRFAQGLTLLQLVGLANQQLDKLHSRYQLVRKADAELELQVLDSWQADTTRDTKTLSGGESFLVSLALALALSDLVSHKTRIESLFLDEGFGTLDPDTLETALAALDQLNASGKMIGIISHVEALKERIPVQIKLQKQQGLGYSSLSY</sequence>
<dbReference type="RefSeq" id="WP_125060870.1">
    <property type="nucleotide sequence ID" value="NZ_RRCF01000003.1"/>
</dbReference>
<keyword evidence="2" id="KW-0067">ATP-binding</keyword>
<dbReference type="SUPFAM" id="SSF52540">
    <property type="entry name" value="P-loop containing nucleoside triphosphate hydrolases"/>
    <property type="match status" value="2"/>
</dbReference>
<dbReference type="EMBL" id="RRCF01000003">
    <property type="protein sequence ID" value="RRJ20214.1"/>
    <property type="molecule type" value="Genomic_DNA"/>
</dbReference>
<feature type="coiled-coil region" evidence="1">
    <location>
        <begin position="460"/>
        <end position="497"/>
    </location>
</feature>
<dbReference type="GO" id="GO:0016887">
    <property type="term" value="F:ATP hydrolysis activity"/>
    <property type="evidence" value="ECO:0007669"/>
    <property type="project" value="InterPro"/>
</dbReference>
<evidence type="ECO:0000256" key="1">
    <source>
        <dbReference type="SAM" id="Coils"/>
    </source>
</evidence>
<dbReference type="Proteomes" id="UP000276260">
    <property type="component" value="Unassembled WGS sequence"/>
</dbReference>
<reference evidence="2 3" key="1">
    <citation type="submission" date="2018-11" db="EMBL/GenBank/DDBJ databases">
        <title>Draft genome analysis of Rheinheimera mesophila isolated from an industrial waste site.</title>
        <authorList>
            <person name="Yu Q."/>
            <person name="Qi Y."/>
            <person name="Zhang H."/>
            <person name="Lu Y."/>
            <person name="Pu J."/>
        </authorList>
    </citation>
    <scope>NUCLEOTIDE SEQUENCE [LARGE SCALE GENOMIC DNA]</scope>
    <source>
        <strain evidence="2 3">IITR13</strain>
    </source>
</reference>
<keyword evidence="1" id="KW-0175">Coiled coil</keyword>
<comment type="caution">
    <text evidence="2">The sequence shown here is derived from an EMBL/GenBank/DDBJ whole genome shotgun (WGS) entry which is preliminary data.</text>
</comment>
<feature type="coiled-coil region" evidence="1">
    <location>
        <begin position="634"/>
        <end position="706"/>
    </location>
</feature>
<dbReference type="PANTHER" id="PTHR32114:SF2">
    <property type="entry name" value="ABC TRANSPORTER ABCH.3"/>
    <property type="match status" value="1"/>
</dbReference>
<evidence type="ECO:0000313" key="2">
    <source>
        <dbReference type="EMBL" id="RRJ20214.1"/>
    </source>
</evidence>
<feature type="coiled-coil region" evidence="1">
    <location>
        <begin position="790"/>
        <end position="921"/>
    </location>
</feature>